<dbReference type="GO" id="GO:0009073">
    <property type="term" value="P:aromatic amino acid family biosynthetic process"/>
    <property type="evidence" value="ECO:0007669"/>
    <property type="project" value="UniProtKB-KW"/>
</dbReference>
<dbReference type="EC" id="2.7.1.71" evidence="3 11"/>
<evidence type="ECO:0000256" key="4">
    <source>
        <dbReference type="ARBA" id="ARBA00022605"/>
    </source>
</evidence>
<dbReference type="EMBL" id="JABAGA010000001">
    <property type="protein sequence ID" value="NMF08197.1"/>
    <property type="molecule type" value="Genomic_DNA"/>
</dbReference>
<evidence type="ECO:0000256" key="7">
    <source>
        <dbReference type="ARBA" id="ARBA00022777"/>
    </source>
</evidence>
<dbReference type="GeneID" id="95321964"/>
<keyword evidence="11" id="KW-0479">Metal-binding</keyword>
<keyword evidence="6 11" id="KW-0547">Nucleotide-binding</keyword>
<dbReference type="PANTHER" id="PTHR21087">
    <property type="entry name" value="SHIKIMATE KINASE"/>
    <property type="match status" value="1"/>
</dbReference>
<feature type="binding site" evidence="11">
    <location>
        <position position="153"/>
    </location>
    <ligand>
        <name>ATP</name>
        <dbReference type="ChEBI" id="CHEBI:30616"/>
    </ligand>
</feature>
<protein>
    <recommendedName>
        <fullName evidence="3 11">Shikimate kinase</fullName>
        <shortName evidence="11">SK</shortName>
        <ecNumber evidence="3 11">2.7.1.71</ecNumber>
    </recommendedName>
</protein>
<keyword evidence="4 11" id="KW-0028">Amino-acid biosynthesis</keyword>
<evidence type="ECO:0000256" key="6">
    <source>
        <dbReference type="ARBA" id="ARBA00022741"/>
    </source>
</evidence>
<name>A0A0M2X9P5_9CORY</name>
<dbReference type="PRINTS" id="PR01100">
    <property type="entry name" value="SHIKIMTKNASE"/>
</dbReference>
<dbReference type="AlphaFoldDB" id="A0A0M2X9P5"/>
<evidence type="ECO:0000256" key="5">
    <source>
        <dbReference type="ARBA" id="ARBA00022679"/>
    </source>
</evidence>
<dbReference type="InterPro" id="IPR000623">
    <property type="entry name" value="Shikimate_kinase/TSH1"/>
</dbReference>
<dbReference type="UniPathway" id="UPA00053">
    <property type="reaction ID" value="UER00088"/>
</dbReference>
<dbReference type="Gene3D" id="3.40.50.300">
    <property type="entry name" value="P-loop containing nucleotide triphosphate hydrolases"/>
    <property type="match status" value="1"/>
</dbReference>
<comment type="cofactor">
    <cofactor evidence="11">
        <name>Mg(2+)</name>
        <dbReference type="ChEBI" id="CHEBI:18420"/>
    </cofactor>
    <text evidence="11">Binds 1 Mg(2+) ion per subunit.</text>
</comment>
<keyword evidence="11" id="KW-0460">Magnesium</keyword>
<evidence type="ECO:0000313" key="12">
    <source>
        <dbReference type="EMBL" id="NMF08197.1"/>
    </source>
</evidence>
<dbReference type="GO" id="GO:0005829">
    <property type="term" value="C:cytosol"/>
    <property type="evidence" value="ECO:0007669"/>
    <property type="project" value="TreeGrafter"/>
</dbReference>
<feature type="binding site" evidence="11">
    <location>
        <position position="117"/>
    </location>
    <ligand>
        <name>ATP</name>
        <dbReference type="ChEBI" id="CHEBI:30616"/>
    </ligand>
</feature>
<feature type="binding site" evidence="11">
    <location>
        <position position="136"/>
    </location>
    <ligand>
        <name>substrate</name>
    </ligand>
</feature>
<proteinExistence type="inferred from homology"/>
<dbReference type="Proteomes" id="UP000589552">
    <property type="component" value="Unassembled WGS sequence"/>
</dbReference>
<sequence>MATPRVVLVGPPGAGKSTIGRRLARALHAPLTDTDHMIEEREGDTCGNVFTRLGEPKFREIEEEVIAEALQRSGIISLGGGAVLSQATRDRLADHDVVYLEVSIEEGVRRTAGESGRPVLAADDPAEHYRRLYEFRRPFYEEVASFKARSDSRSPQRVVAEILGYLDSADGDCEQD</sequence>
<dbReference type="GO" id="GO:0008652">
    <property type="term" value="P:amino acid biosynthetic process"/>
    <property type="evidence" value="ECO:0007669"/>
    <property type="project" value="UniProtKB-KW"/>
</dbReference>
<feature type="binding site" evidence="11">
    <location>
        <begin position="13"/>
        <end position="18"/>
    </location>
    <ligand>
        <name>ATP</name>
        <dbReference type="ChEBI" id="CHEBI:30616"/>
    </ligand>
</feature>
<dbReference type="CDD" id="cd00464">
    <property type="entry name" value="SK"/>
    <property type="match status" value="1"/>
</dbReference>
<feature type="binding site" evidence="11">
    <location>
        <position position="80"/>
    </location>
    <ligand>
        <name>substrate</name>
    </ligand>
</feature>
<keyword evidence="8 11" id="KW-0067">ATP-binding</keyword>
<dbReference type="PROSITE" id="PS01128">
    <property type="entry name" value="SHIKIMATE_KINASE"/>
    <property type="match status" value="1"/>
</dbReference>
<dbReference type="GO" id="GO:0004765">
    <property type="term" value="F:shikimate kinase activity"/>
    <property type="evidence" value="ECO:0007669"/>
    <property type="project" value="UniProtKB-UniRule"/>
</dbReference>
<dbReference type="SUPFAM" id="SSF52540">
    <property type="entry name" value="P-loop containing nucleoside triphosphate hydrolases"/>
    <property type="match status" value="1"/>
</dbReference>
<dbReference type="OrthoDB" id="9800332at2"/>
<dbReference type="GO" id="GO:0009423">
    <property type="term" value="P:chorismate biosynthetic process"/>
    <property type="evidence" value="ECO:0007669"/>
    <property type="project" value="UniProtKB-UniRule"/>
</dbReference>
<dbReference type="GO" id="GO:0000287">
    <property type="term" value="F:magnesium ion binding"/>
    <property type="evidence" value="ECO:0007669"/>
    <property type="project" value="UniProtKB-UniRule"/>
</dbReference>
<dbReference type="InterPro" id="IPR027417">
    <property type="entry name" value="P-loop_NTPase"/>
</dbReference>
<dbReference type="HAMAP" id="MF_00109">
    <property type="entry name" value="Shikimate_kinase"/>
    <property type="match status" value="1"/>
</dbReference>
<keyword evidence="7 11" id="KW-0418">Kinase</keyword>
<comment type="pathway">
    <text evidence="1 11">Metabolic intermediate biosynthesis; chorismate biosynthesis; chorismate from D-erythrose 4-phosphate and phosphoenolpyruvate: step 5/7.</text>
</comment>
<dbReference type="RefSeq" id="WP_046651397.1">
    <property type="nucleotide sequence ID" value="NZ_JABAGA010000001.1"/>
</dbReference>
<evidence type="ECO:0000313" key="13">
    <source>
        <dbReference type="Proteomes" id="UP000589552"/>
    </source>
</evidence>
<gene>
    <name evidence="11" type="primary">aroK</name>
    <name evidence="12" type="ORF">HF852_00990</name>
</gene>
<evidence type="ECO:0000256" key="11">
    <source>
        <dbReference type="HAMAP-Rule" id="MF_00109"/>
    </source>
</evidence>
<feature type="binding site" evidence="11">
    <location>
        <position position="59"/>
    </location>
    <ligand>
        <name>substrate</name>
    </ligand>
</feature>
<dbReference type="InterPro" id="IPR023000">
    <property type="entry name" value="Shikimate_kinase_CS"/>
</dbReference>
<evidence type="ECO:0000256" key="1">
    <source>
        <dbReference type="ARBA" id="ARBA00004842"/>
    </source>
</evidence>
<evidence type="ECO:0000256" key="8">
    <source>
        <dbReference type="ARBA" id="ARBA00022840"/>
    </source>
</evidence>
<accession>A0A0M2X9P5</accession>
<dbReference type="PANTHER" id="PTHR21087:SF16">
    <property type="entry name" value="SHIKIMATE KINASE 1, CHLOROPLASTIC"/>
    <property type="match status" value="1"/>
</dbReference>
<comment type="subcellular location">
    <subcellularLocation>
        <location evidence="11">Cytoplasm</location>
    </subcellularLocation>
</comment>
<comment type="catalytic activity">
    <reaction evidence="10 11">
        <text>shikimate + ATP = 3-phosphoshikimate + ADP + H(+)</text>
        <dbReference type="Rhea" id="RHEA:13121"/>
        <dbReference type="ChEBI" id="CHEBI:15378"/>
        <dbReference type="ChEBI" id="CHEBI:30616"/>
        <dbReference type="ChEBI" id="CHEBI:36208"/>
        <dbReference type="ChEBI" id="CHEBI:145989"/>
        <dbReference type="ChEBI" id="CHEBI:456216"/>
        <dbReference type="EC" id="2.7.1.71"/>
    </reaction>
</comment>
<feature type="binding site" evidence="11">
    <location>
        <position position="35"/>
    </location>
    <ligand>
        <name>substrate</name>
    </ligand>
</feature>
<organism evidence="12 13">
    <name type="scientific">Corynebacterium xerosis</name>
    <dbReference type="NCBI Taxonomy" id="1725"/>
    <lineage>
        <taxon>Bacteria</taxon>
        <taxon>Bacillati</taxon>
        <taxon>Actinomycetota</taxon>
        <taxon>Actinomycetes</taxon>
        <taxon>Mycobacteriales</taxon>
        <taxon>Corynebacteriaceae</taxon>
        <taxon>Corynebacterium</taxon>
    </lineage>
</organism>
<feature type="binding site" evidence="11">
    <location>
        <position position="17"/>
    </location>
    <ligand>
        <name>Mg(2+)</name>
        <dbReference type="ChEBI" id="CHEBI:18420"/>
    </ligand>
</feature>
<keyword evidence="9 11" id="KW-0057">Aromatic amino acid biosynthesis</keyword>
<comment type="function">
    <text evidence="11">Catalyzes the specific phosphorylation of the 3-hydroxyl group of shikimic acid using ATP as a cosubstrate.</text>
</comment>
<dbReference type="Pfam" id="PF01202">
    <property type="entry name" value="SKI"/>
    <property type="match status" value="1"/>
</dbReference>
<keyword evidence="11" id="KW-0963">Cytoplasm</keyword>
<comment type="caution">
    <text evidence="12">The sequence shown here is derived from an EMBL/GenBank/DDBJ whole genome shotgun (WGS) entry which is preliminary data.</text>
</comment>
<evidence type="ECO:0000256" key="3">
    <source>
        <dbReference type="ARBA" id="ARBA00012154"/>
    </source>
</evidence>
<comment type="similarity">
    <text evidence="2 11">Belongs to the shikimate kinase family.</text>
</comment>
<evidence type="ECO:0000256" key="10">
    <source>
        <dbReference type="ARBA" id="ARBA00048567"/>
    </source>
</evidence>
<evidence type="ECO:0000256" key="2">
    <source>
        <dbReference type="ARBA" id="ARBA00006997"/>
    </source>
</evidence>
<dbReference type="GO" id="GO:0005524">
    <property type="term" value="F:ATP binding"/>
    <property type="evidence" value="ECO:0007669"/>
    <property type="project" value="UniProtKB-UniRule"/>
</dbReference>
<keyword evidence="5 11" id="KW-0808">Transferase</keyword>
<dbReference type="InterPro" id="IPR031322">
    <property type="entry name" value="Shikimate/glucono_kinase"/>
</dbReference>
<comment type="subunit">
    <text evidence="11">Monomer.</text>
</comment>
<reference evidence="12 13" key="1">
    <citation type="submission" date="2020-04" db="EMBL/GenBank/DDBJ databases">
        <authorList>
            <person name="Hitch T.C.A."/>
            <person name="Wylensek D."/>
            <person name="Clavel T."/>
        </authorList>
    </citation>
    <scope>NUCLEOTIDE SEQUENCE [LARGE SCALE GENOMIC DNA]</scope>
    <source>
        <strain evidence="12 13">BL-383-APC-2I</strain>
    </source>
</reference>
<evidence type="ECO:0000256" key="9">
    <source>
        <dbReference type="ARBA" id="ARBA00023141"/>
    </source>
</evidence>